<evidence type="ECO:0000313" key="7">
    <source>
        <dbReference type="EMBL" id="AOW02729.1"/>
    </source>
</evidence>
<proteinExistence type="predicted"/>
<dbReference type="PANTHER" id="PTHR28165:SF1">
    <property type="entry name" value="NON-CLASSICAL EXPORT PROTEIN 2-RELATED"/>
    <property type="match status" value="1"/>
</dbReference>
<dbReference type="Proteomes" id="UP000256601">
    <property type="component" value="Unassembled WGS sequence"/>
</dbReference>
<dbReference type="eggNOG" id="ENOG502RZW2">
    <property type="taxonomic scope" value="Eukaryota"/>
</dbReference>
<dbReference type="GO" id="GO:0032126">
    <property type="term" value="C:eisosome"/>
    <property type="evidence" value="ECO:0007669"/>
    <property type="project" value="TreeGrafter"/>
</dbReference>
<dbReference type="Proteomes" id="UP000182444">
    <property type="component" value="Chromosome 1C"/>
</dbReference>
<accession>A0A1H6PRJ8</accession>
<evidence type="ECO:0000256" key="4">
    <source>
        <dbReference type="ARBA" id="ARBA00023136"/>
    </source>
</evidence>
<dbReference type="PANTHER" id="PTHR28165">
    <property type="entry name" value="NON-CLASSICAL EXPORT PROTEIN 2-RELATED"/>
    <property type="match status" value="1"/>
</dbReference>
<evidence type="ECO:0000259" key="6">
    <source>
        <dbReference type="Pfam" id="PF01284"/>
    </source>
</evidence>
<dbReference type="InterPro" id="IPR052649">
    <property type="entry name" value="NCE102-like"/>
</dbReference>
<reference evidence="8 10" key="2">
    <citation type="submission" date="2018-07" db="EMBL/GenBank/DDBJ databases">
        <title>Draft Genome Assemblies for Five Robust Yarrowia lipolytica Strains Exhibiting High Lipid Production and Pentose Sugar Utilization and Sugar Alcohol Secretion from Undetoxified Lignocellulosic Biomass Hydrolysates.</title>
        <authorList>
            <consortium name="DOE Joint Genome Institute"/>
            <person name="Walker C."/>
            <person name="Ryu S."/>
            <person name="Na H."/>
            <person name="Zane M."/>
            <person name="LaButti K."/>
            <person name="Lipzen A."/>
            <person name="Haridas S."/>
            <person name="Barry K."/>
            <person name="Grigoriev I.V."/>
            <person name="Quarterman J."/>
            <person name="Slininger P."/>
            <person name="Dien B."/>
            <person name="Trinh C.T."/>
        </authorList>
    </citation>
    <scope>NUCLEOTIDE SEQUENCE [LARGE SCALE GENOMIC DNA]</scope>
    <source>
        <strain evidence="8 10">YB392</strain>
    </source>
</reference>
<keyword evidence="2 5" id="KW-0812">Transmembrane</keyword>
<keyword evidence="3 5" id="KW-1133">Transmembrane helix</keyword>
<feature type="domain" description="MARVEL" evidence="6">
    <location>
        <begin position="6"/>
        <end position="142"/>
    </location>
</feature>
<feature type="transmembrane region" description="Helical" evidence="5">
    <location>
        <begin position="126"/>
        <end position="147"/>
    </location>
</feature>
<organism evidence="7 9">
    <name type="scientific">Yarrowia lipolytica</name>
    <name type="common">Candida lipolytica</name>
    <dbReference type="NCBI Taxonomy" id="4952"/>
    <lineage>
        <taxon>Eukaryota</taxon>
        <taxon>Fungi</taxon>
        <taxon>Dikarya</taxon>
        <taxon>Ascomycota</taxon>
        <taxon>Saccharomycotina</taxon>
        <taxon>Dipodascomycetes</taxon>
        <taxon>Dipodascales</taxon>
        <taxon>Dipodascales incertae sedis</taxon>
        <taxon>Yarrowia</taxon>
    </lineage>
</organism>
<feature type="transmembrane region" description="Helical" evidence="5">
    <location>
        <begin position="66"/>
        <end position="95"/>
    </location>
</feature>
<dbReference type="VEuPathDB" id="FungiDB:YALI0_C12034g"/>
<gene>
    <name evidence="8" type="ORF">B0I71DRAFT_128294</name>
    <name evidence="7" type="ORF">YALI1_C16851g</name>
</gene>
<keyword evidence="4 5" id="KW-0472">Membrane</keyword>
<dbReference type="Pfam" id="PF01284">
    <property type="entry name" value="MARVEL"/>
    <property type="match status" value="1"/>
</dbReference>
<dbReference type="GO" id="GO:0005886">
    <property type="term" value="C:plasma membrane"/>
    <property type="evidence" value="ECO:0007669"/>
    <property type="project" value="TreeGrafter"/>
</dbReference>
<dbReference type="EMBL" id="CP017555">
    <property type="protein sequence ID" value="AOW02729.1"/>
    <property type="molecule type" value="Genomic_DNA"/>
</dbReference>
<comment type="subcellular location">
    <subcellularLocation>
        <location evidence="1">Membrane</location>
        <topology evidence="1">Multi-pass membrane protein</topology>
    </subcellularLocation>
</comment>
<dbReference type="OMA" id="NSRINYC"/>
<evidence type="ECO:0000256" key="5">
    <source>
        <dbReference type="SAM" id="Phobius"/>
    </source>
</evidence>
<dbReference type="VEuPathDB" id="FungiDB:YALI1_C16851g"/>
<reference evidence="7 9" key="1">
    <citation type="journal article" date="2016" name="PLoS ONE">
        <title>Sequence Assembly of Yarrowia lipolytica Strain W29/CLIB89 Shows Transposable Element Diversity.</title>
        <authorList>
            <person name="Magnan C."/>
            <person name="Yu J."/>
            <person name="Chang I."/>
            <person name="Jahn E."/>
            <person name="Kanomata Y."/>
            <person name="Wu J."/>
            <person name="Zeller M."/>
            <person name="Oakes M."/>
            <person name="Baldi P."/>
            <person name="Sandmeyer S."/>
        </authorList>
    </citation>
    <scope>NUCLEOTIDE SEQUENCE [LARGE SCALE GENOMIC DNA]</scope>
    <source>
        <strain evidence="7">CLIB89</strain>
        <strain evidence="9">CLIB89(W29)</strain>
    </source>
</reference>
<evidence type="ECO:0000256" key="3">
    <source>
        <dbReference type="ARBA" id="ARBA00022989"/>
    </source>
</evidence>
<protein>
    <submittedName>
        <fullName evidence="8">Membrane-associating domain-domain-containing protein</fullName>
    </submittedName>
</protein>
<dbReference type="RefSeq" id="XP_501745.1">
    <property type="nucleotide sequence ID" value="XM_501745.1"/>
</dbReference>
<sequence length="174" mass="18673">MVKVADLILRGLIFMFAAIIMGLAGSLASTHKKGHYNPQVSYAVFCGAWSALFGVFYPVLANFIEAIAFPIVILIIDFISWVLTLAGGAALATAIRCHSCGNMNYVNSNKVTQGSKGRCRKAQATVAFLFFANFSFLATMILSAISVKQLGAFTLPGRSRRSAPRTGIPTMSQV</sequence>
<feature type="transmembrane region" description="Helical" evidence="5">
    <location>
        <begin position="7"/>
        <end position="28"/>
    </location>
</feature>
<dbReference type="EMBL" id="KZ857327">
    <property type="protein sequence ID" value="RDW27921.1"/>
    <property type="molecule type" value="Genomic_DNA"/>
</dbReference>
<name>A0A1H6PRJ8_YARLL</name>
<feature type="transmembrane region" description="Helical" evidence="5">
    <location>
        <begin position="40"/>
        <end position="60"/>
    </location>
</feature>
<dbReference type="KEGG" id="yli:2910112"/>
<dbReference type="InterPro" id="IPR008253">
    <property type="entry name" value="Marvel"/>
</dbReference>
<dbReference type="OrthoDB" id="5423111at2759"/>
<dbReference type="AlphaFoldDB" id="A0A1H6PRJ8"/>
<evidence type="ECO:0000313" key="8">
    <source>
        <dbReference type="EMBL" id="RDW27921.1"/>
    </source>
</evidence>
<dbReference type="GeneID" id="2910112"/>
<dbReference type="GO" id="GO:0072659">
    <property type="term" value="P:protein localization to plasma membrane"/>
    <property type="evidence" value="ECO:0007669"/>
    <property type="project" value="TreeGrafter"/>
</dbReference>
<evidence type="ECO:0000313" key="9">
    <source>
        <dbReference type="Proteomes" id="UP000182444"/>
    </source>
</evidence>
<evidence type="ECO:0000313" key="10">
    <source>
        <dbReference type="Proteomes" id="UP000256601"/>
    </source>
</evidence>
<evidence type="ECO:0000256" key="2">
    <source>
        <dbReference type="ARBA" id="ARBA00022692"/>
    </source>
</evidence>
<dbReference type="GO" id="GO:0070941">
    <property type="term" value="P:eisosome assembly"/>
    <property type="evidence" value="ECO:0007669"/>
    <property type="project" value="TreeGrafter"/>
</dbReference>
<evidence type="ECO:0000256" key="1">
    <source>
        <dbReference type="ARBA" id="ARBA00004141"/>
    </source>
</evidence>